<sequence length="141" mass="15812">MPQRTVLSREYDLLSVGANLEELAGPFVGGLVCIERRGRPWRIEALTEVTPTSVTTTSGYAYDPATGKPQFETKEFCLRPLTRENLDYLIVVEGLRVAEKLKPNALKAKERAALLPAARVLIEVYTRMRDGEREQLQAHGK</sequence>
<reference evidence="2" key="1">
    <citation type="journal article" date="2019" name="Int. J. Syst. Evol. Microbiol.">
        <title>The Global Catalogue of Microorganisms (GCM) 10K type strain sequencing project: providing services to taxonomists for standard genome sequencing and annotation.</title>
        <authorList>
            <consortium name="The Broad Institute Genomics Platform"/>
            <consortium name="The Broad Institute Genome Sequencing Center for Infectious Disease"/>
            <person name="Wu L."/>
            <person name="Ma J."/>
        </authorList>
    </citation>
    <scope>NUCLEOTIDE SEQUENCE [LARGE SCALE GENOMIC DNA]</scope>
    <source>
        <strain evidence="2">CCUG 56029</strain>
    </source>
</reference>
<dbReference type="Proteomes" id="UP001595998">
    <property type="component" value="Unassembled WGS sequence"/>
</dbReference>
<keyword evidence="2" id="KW-1185">Reference proteome</keyword>
<protein>
    <submittedName>
        <fullName evidence="1">Uncharacterized protein</fullName>
    </submittedName>
</protein>
<organism evidence="1 2">
    <name type="scientific">Deinococcus navajonensis</name>
    <dbReference type="NCBI Taxonomy" id="309884"/>
    <lineage>
        <taxon>Bacteria</taxon>
        <taxon>Thermotogati</taxon>
        <taxon>Deinococcota</taxon>
        <taxon>Deinococci</taxon>
        <taxon>Deinococcales</taxon>
        <taxon>Deinococcaceae</taxon>
        <taxon>Deinococcus</taxon>
    </lineage>
</organism>
<gene>
    <name evidence="1" type="ORF">ACFOZ9_12250</name>
</gene>
<evidence type="ECO:0000313" key="2">
    <source>
        <dbReference type="Proteomes" id="UP001595998"/>
    </source>
</evidence>
<evidence type="ECO:0000313" key="1">
    <source>
        <dbReference type="EMBL" id="MFC4426982.1"/>
    </source>
</evidence>
<comment type="caution">
    <text evidence="1">The sequence shown here is derived from an EMBL/GenBank/DDBJ whole genome shotgun (WGS) entry which is preliminary data.</text>
</comment>
<dbReference type="RefSeq" id="WP_380040019.1">
    <property type="nucleotide sequence ID" value="NZ_JBHSEH010000015.1"/>
</dbReference>
<name>A0ABV8XQQ5_9DEIO</name>
<proteinExistence type="predicted"/>
<accession>A0ABV8XQQ5</accession>
<dbReference type="EMBL" id="JBHSEH010000015">
    <property type="protein sequence ID" value="MFC4426982.1"/>
    <property type="molecule type" value="Genomic_DNA"/>
</dbReference>